<protein>
    <submittedName>
        <fullName evidence="1">Class I SAM-dependent methyltransferase</fullName>
    </submittedName>
</protein>
<dbReference type="GO" id="GO:0032259">
    <property type="term" value="P:methylation"/>
    <property type="evidence" value="ECO:0007669"/>
    <property type="project" value="UniProtKB-KW"/>
</dbReference>
<accession>A0AA42CK68</accession>
<comment type="caution">
    <text evidence="1">The sequence shown here is derived from an EMBL/GenBank/DDBJ whole genome shotgun (WGS) entry which is preliminary data.</text>
</comment>
<proteinExistence type="predicted"/>
<dbReference type="Pfam" id="PF13489">
    <property type="entry name" value="Methyltransf_23"/>
    <property type="match status" value="1"/>
</dbReference>
<name>A0AA42CK68_9HYPH</name>
<dbReference type="RefSeq" id="WP_282585259.1">
    <property type="nucleotide sequence ID" value="NZ_JAMOIM010000007.1"/>
</dbReference>
<reference evidence="1" key="1">
    <citation type="submission" date="2022-05" db="EMBL/GenBank/DDBJ databases">
        <authorList>
            <person name="Pankratov T."/>
        </authorList>
    </citation>
    <scope>NUCLEOTIDE SEQUENCE</scope>
    <source>
        <strain evidence="1">BP6-180914</strain>
    </source>
</reference>
<keyword evidence="2" id="KW-1185">Reference proteome</keyword>
<evidence type="ECO:0000313" key="2">
    <source>
        <dbReference type="Proteomes" id="UP001165667"/>
    </source>
</evidence>
<gene>
    <name evidence="1" type="ORF">M8523_12785</name>
</gene>
<dbReference type="GO" id="GO:0008168">
    <property type="term" value="F:methyltransferase activity"/>
    <property type="evidence" value="ECO:0007669"/>
    <property type="project" value="UniProtKB-KW"/>
</dbReference>
<dbReference type="Proteomes" id="UP001165667">
    <property type="component" value="Unassembled WGS sequence"/>
</dbReference>
<dbReference type="EMBL" id="JAMOIM010000007">
    <property type="protein sequence ID" value="MCW6508896.1"/>
    <property type="molecule type" value="Genomic_DNA"/>
</dbReference>
<dbReference type="Gene3D" id="3.40.50.150">
    <property type="entry name" value="Vaccinia Virus protein VP39"/>
    <property type="match status" value="1"/>
</dbReference>
<dbReference type="SUPFAM" id="SSF53335">
    <property type="entry name" value="S-adenosyl-L-methionine-dependent methyltransferases"/>
    <property type="match status" value="1"/>
</dbReference>
<keyword evidence="1" id="KW-0489">Methyltransferase</keyword>
<dbReference type="CDD" id="cd02440">
    <property type="entry name" value="AdoMet_MTases"/>
    <property type="match status" value="1"/>
</dbReference>
<keyword evidence="1" id="KW-0808">Transferase</keyword>
<organism evidence="1 2">
    <name type="scientific">Lichenifustis flavocetrariae</name>
    <dbReference type="NCBI Taxonomy" id="2949735"/>
    <lineage>
        <taxon>Bacteria</taxon>
        <taxon>Pseudomonadati</taxon>
        <taxon>Pseudomonadota</taxon>
        <taxon>Alphaproteobacteria</taxon>
        <taxon>Hyphomicrobiales</taxon>
        <taxon>Lichenihabitantaceae</taxon>
        <taxon>Lichenifustis</taxon>
    </lineage>
</organism>
<dbReference type="InterPro" id="IPR029063">
    <property type="entry name" value="SAM-dependent_MTases_sf"/>
</dbReference>
<dbReference type="AlphaFoldDB" id="A0AA42CK68"/>
<sequence>MRCNICGGTAFVDMPKRPNVRCSTCGSLERTRVAALYLNGQDRPTQGARILHFAPERGLSRLLRETAGTGYRAVDIDPGLYPHTSVERFDLCRDIGSLDVGSLDLIVHNHVLEHIECNYSVVLTRLMRALKPEGVMLFSVPILPGAFTDELIAGDRATKLAHFGPSLHVRRFGRDHLQETLGMVVRIPERYDLTERFAEDQLVEANIPQHHWRTFTGASIFRVTRQDLLA</sequence>
<evidence type="ECO:0000313" key="1">
    <source>
        <dbReference type="EMBL" id="MCW6508896.1"/>
    </source>
</evidence>